<organism evidence="2 3">
    <name type="scientific">Cryobacterium sandaracinum</name>
    <dbReference type="NCBI Taxonomy" id="1259247"/>
    <lineage>
        <taxon>Bacteria</taxon>
        <taxon>Bacillati</taxon>
        <taxon>Actinomycetota</taxon>
        <taxon>Actinomycetes</taxon>
        <taxon>Micrococcales</taxon>
        <taxon>Microbacteriaceae</taxon>
        <taxon>Cryobacterium</taxon>
    </lineage>
</organism>
<dbReference type="EMBL" id="SOGO01000044">
    <property type="protein sequence ID" value="TFC98809.1"/>
    <property type="molecule type" value="Genomic_DNA"/>
</dbReference>
<keyword evidence="3" id="KW-1185">Reference proteome</keyword>
<name>A0ABY2J1U9_9MICO</name>
<evidence type="ECO:0000256" key="1">
    <source>
        <dbReference type="SAM" id="MobiDB-lite"/>
    </source>
</evidence>
<feature type="compositionally biased region" description="Basic and acidic residues" evidence="1">
    <location>
        <begin position="102"/>
        <end position="113"/>
    </location>
</feature>
<feature type="region of interest" description="Disordered" evidence="1">
    <location>
        <begin position="1"/>
        <end position="23"/>
    </location>
</feature>
<protein>
    <submittedName>
        <fullName evidence="2">Uncharacterized protein</fullName>
    </submittedName>
</protein>
<reference evidence="2 3" key="1">
    <citation type="submission" date="2019-03" db="EMBL/GenBank/DDBJ databases">
        <title>Genomics of glacier-inhabiting Cryobacterium strains.</title>
        <authorList>
            <person name="Liu Q."/>
            <person name="Xin Y.-H."/>
        </authorList>
    </citation>
    <scope>NUCLEOTIDE SEQUENCE [LARGE SCALE GENOMIC DNA]</scope>
    <source>
        <strain evidence="2 3">TMT2-16</strain>
    </source>
</reference>
<sequence>MAFGLARHPLRRATRGRAAVPGPAAGEECLSVNVLRPASASRRRLGRPVMVFIHADHRRGSRPDPGGRGAAGAHAGCQPGHLLPDPGDRRGFPARAAARRLPSRDRAPGAADHRHQRAGGVAVPKPGGHPAEVADAYRGHLRPRPGEPARRDALRLREPAGETVVVGLRRGFRVLVSEPADRRLPLPGRAGLYVPVRPGPAA</sequence>
<accession>A0ABY2J1U9</accession>
<feature type="region of interest" description="Disordered" evidence="1">
    <location>
        <begin position="55"/>
        <end position="133"/>
    </location>
</feature>
<gene>
    <name evidence="2" type="ORF">E3T25_16240</name>
</gene>
<proteinExistence type="predicted"/>
<evidence type="ECO:0000313" key="2">
    <source>
        <dbReference type="EMBL" id="TFC98809.1"/>
    </source>
</evidence>
<dbReference type="Proteomes" id="UP000297851">
    <property type="component" value="Unassembled WGS sequence"/>
</dbReference>
<evidence type="ECO:0000313" key="3">
    <source>
        <dbReference type="Proteomes" id="UP000297851"/>
    </source>
</evidence>
<comment type="caution">
    <text evidence="2">The sequence shown here is derived from an EMBL/GenBank/DDBJ whole genome shotgun (WGS) entry which is preliminary data.</text>
</comment>